<dbReference type="SUPFAM" id="SSF48452">
    <property type="entry name" value="TPR-like"/>
    <property type="match status" value="1"/>
</dbReference>
<proteinExistence type="predicted"/>
<protein>
    <submittedName>
        <fullName evidence="4">Tetratricopeptide repeat protein</fullName>
    </submittedName>
</protein>
<dbReference type="SMART" id="SM00028">
    <property type="entry name" value="TPR"/>
    <property type="match status" value="4"/>
</dbReference>
<dbReference type="InterPro" id="IPR019734">
    <property type="entry name" value="TPR_rpt"/>
</dbReference>
<comment type="caution">
    <text evidence="4">The sequence shown here is derived from an EMBL/GenBank/DDBJ whole genome shotgun (WGS) entry which is preliminary data.</text>
</comment>
<reference evidence="4 5" key="1">
    <citation type="submission" date="2020-10" db="EMBL/GenBank/DDBJ databases">
        <title>Connecting structure to function with the recovery of over 1000 high-quality activated sludge metagenome-assembled genomes encoding full-length rRNA genes using long-read sequencing.</title>
        <authorList>
            <person name="Singleton C.M."/>
            <person name="Petriglieri F."/>
            <person name="Kristensen J.M."/>
            <person name="Kirkegaard R.H."/>
            <person name="Michaelsen T.Y."/>
            <person name="Andersen M.H."/>
            <person name="Karst S.M."/>
            <person name="Dueholm M.S."/>
            <person name="Nielsen P.H."/>
            <person name="Albertsen M."/>
        </authorList>
    </citation>
    <scope>NUCLEOTIDE SEQUENCE [LARGE SCALE GENOMIC DNA]</scope>
    <source>
        <strain evidence="4">OdNE_18-Q3-R46-58_MAXAC.008</strain>
    </source>
</reference>
<evidence type="ECO:0000256" key="2">
    <source>
        <dbReference type="ARBA" id="ARBA00022803"/>
    </source>
</evidence>
<dbReference type="Pfam" id="PF13432">
    <property type="entry name" value="TPR_16"/>
    <property type="match status" value="1"/>
</dbReference>
<dbReference type="PANTHER" id="PTHR44858:SF1">
    <property type="entry name" value="UDP-N-ACETYLGLUCOSAMINE--PEPTIDE N-ACETYLGLUCOSAMINYLTRANSFERASE SPINDLY-RELATED"/>
    <property type="match status" value="1"/>
</dbReference>
<keyword evidence="1" id="KW-0677">Repeat</keyword>
<evidence type="ECO:0000313" key="5">
    <source>
        <dbReference type="Proteomes" id="UP000709959"/>
    </source>
</evidence>
<feature type="repeat" description="TPR" evidence="3">
    <location>
        <begin position="199"/>
        <end position="232"/>
    </location>
</feature>
<evidence type="ECO:0000256" key="1">
    <source>
        <dbReference type="ARBA" id="ARBA00022737"/>
    </source>
</evidence>
<sequence length="352" mass="39456">MRLRPLPLLFCAALLVAGEDPFEAPPELKTFAQKQTIGHMGVATKVGYLLKSFFAAPEEGGLGITYDNAYTRTPIEAWRDRKANCLTLTALYVAACKSIGLEARYGESLRVSRWRRVGTTVRYERHVVAVVPTGTVGQELVADFLPEIRRDSQLIVPLAPKRVLALFYSNRAVELMAETRSEEALASAHRSIEMDPNLGVGWNILGVVQRTLGQEAEAEKSFLKAIETDPKDGAPCGNLENLLRAQGREGEAQVYRERGLEVRKRDPFFNAFLAEEALQDSNWEEADKRIRQAVKLLPQEPDFYLIQARLALAQGQRKEAIKALEKARKWAMPEMQTRYDTKLALLKGEITS</sequence>
<name>A0A936F346_9BACT</name>
<accession>A0A936F346</accession>
<dbReference type="Gene3D" id="1.25.40.10">
    <property type="entry name" value="Tetratricopeptide repeat domain"/>
    <property type="match status" value="1"/>
</dbReference>
<dbReference type="PANTHER" id="PTHR44858">
    <property type="entry name" value="TETRATRICOPEPTIDE REPEAT PROTEIN 6"/>
    <property type="match status" value="1"/>
</dbReference>
<dbReference type="EMBL" id="JADKCH010000004">
    <property type="protein sequence ID" value="MBK8572267.1"/>
    <property type="molecule type" value="Genomic_DNA"/>
</dbReference>
<dbReference type="InterPro" id="IPR011990">
    <property type="entry name" value="TPR-like_helical_dom_sf"/>
</dbReference>
<keyword evidence="2 3" id="KW-0802">TPR repeat</keyword>
<evidence type="ECO:0000256" key="3">
    <source>
        <dbReference type="PROSITE-ProRule" id="PRU00339"/>
    </source>
</evidence>
<dbReference type="InterPro" id="IPR050498">
    <property type="entry name" value="Ycf3"/>
</dbReference>
<evidence type="ECO:0000313" key="4">
    <source>
        <dbReference type="EMBL" id="MBK8572267.1"/>
    </source>
</evidence>
<gene>
    <name evidence="4" type="ORF">IPN91_06375</name>
</gene>
<organism evidence="4 5">
    <name type="scientific">Candidatus Geothrix odensensis</name>
    <dbReference type="NCBI Taxonomy" id="2954440"/>
    <lineage>
        <taxon>Bacteria</taxon>
        <taxon>Pseudomonadati</taxon>
        <taxon>Acidobacteriota</taxon>
        <taxon>Holophagae</taxon>
        <taxon>Holophagales</taxon>
        <taxon>Holophagaceae</taxon>
        <taxon>Geothrix</taxon>
    </lineage>
</organism>
<dbReference type="Proteomes" id="UP000709959">
    <property type="component" value="Unassembled WGS sequence"/>
</dbReference>
<dbReference type="Pfam" id="PF13181">
    <property type="entry name" value="TPR_8"/>
    <property type="match status" value="1"/>
</dbReference>
<dbReference type="AlphaFoldDB" id="A0A936F346"/>
<dbReference type="PROSITE" id="PS50005">
    <property type="entry name" value="TPR"/>
    <property type="match status" value="1"/>
</dbReference>